<proteinExistence type="predicted"/>
<keyword evidence="3" id="KW-1185">Reference proteome</keyword>
<sequence length="53" mass="5452">MSAIAATSRMAPHPNPLPAHAGRGSRGSAFASFGHEWRGNVGSVPSPRLRGEG</sequence>
<name>A0ABU1SP73_9HYPH</name>
<gene>
    <name evidence="2" type="ORF">J2W52_002361</name>
</gene>
<dbReference type="Proteomes" id="UP001250791">
    <property type="component" value="Unassembled WGS sequence"/>
</dbReference>
<protein>
    <submittedName>
        <fullName evidence="2">Uncharacterized protein</fullName>
    </submittedName>
</protein>
<evidence type="ECO:0000313" key="3">
    <source>
        <dbReference type="Proteomes" id="UP001250791"/>
    </source>
</evidence>
<feature type="region of interest" description="Disordered" evidence="1">
    <location>
        <begin position="1"/>
        <end position="53"/>
    </location>
</feature>
<dbReference type="EMBL" id="JAVDUP010000002">
    <property type="protein sequence ID" value="MDR6900746.1"/>
    <property type="molecule type" value="Genomic_DNA"/>
</dbReference>
<reference evidence="2 3" key="1">
    <citation type="submission" date="2023-07" db="EMBL/GenBank/DDBJ databases">
        <title>Sorghum-associated microbial communities from plants grown in Nebraska, USA.</title>
        <authorList>
            <person name="Schachtman D."/>
        </authorList>
    </citation>
    <scope>NUCLEOTIDE SEQUENCE [LARGE SCALE GENOMIC DNA]</scope>
    <source>
        <strain evidence="2 3">3199</strain>
    </source>
</reference>
<accession>A0ABU1SP73</accession>
<organism evidence="2 3">
    <name type="scientific">Rhizobium miluonense</name>
    <dbReference type="NCBI Taxonomy" id="411945"/>
    <lineage>
        <taxon>Bacteria</taxon>
        <taxon>Pseudomonadati</taxon>
        <taxon>Pseudomonadota</taxon>
        <taxon>Alphaproteobacteria</taxon>
        <taxon>Hyphomicrobiales</taxon>
        <taxon>Rhizobiaceae</taxon>
        <taxon>Rhizobium/Agrobacterium group</taxon>
        <taxon>Rhizobium</taxon>
    </lineage>
</organism>
<evidence type="ECO:0000313" key="2">
    <source>
        <dbReference type="EMBL" id="MDR6900746.1"/>
    </source>
</evidence>
<evidence type="ECO:0000256" key="1">
    <source>
        <dbReference type="SAM" id="MobiDB-lite"/>
    </source>
</evidence>
<comment type="caution">
    <text evidence="2">The sequence shown here is derived from an EMBL/GenBank/DDBJ whole genome shotgun (WGS) entry which is preliminary data.</text>
</comment>